<keyword evidence="6" id="KW-0004">4Fe-4S</keyword>
<dbReference type="InterPro" id="IPR019734">
    <property type="entry name" value="TPR_rpt"/>
</dbReference>
<evidence type="ECO:0000256" key="13">
    <source>
        <dbReference type="ARBA" id="ARBA00022840"/>
    </source>
</evidence>
<dbReference type="InterPro" id="IPR011990">
    <property type="entry name" value="TPR-like_helical_dom_sf"/>
</dbReference>
<dbReference type="InterPro" id="IPR005467">
    <property type="entry name" value="His_kinase_dom"/>
</dbReference>
<dbReference type="Pfam" id="PF07730">
    <property type="entry name" value="HisKA_3"/>
    <property type="match status" value="1"/>
</dbReference>
<dbReference type="GO" id="GO:0051539">
    <property type="term" value="F:4 iron, 4 sulfur cluster binding"/>
    <property type="evidence" value="ECO:0007669"/>
    <property type="project" value="UniProtKB-KW"/>
</dbReference>
<dbReference type="GO" id="GO:0005524">
    <property type="term" value="F:ATP binding"/>
    <property type="evidence" value="ECO:0007669"/>
    <property type="project" value="UniProtKB-KW"/>
</dbReference>
<keyword evidence="20" id="KW-0732">Signal</keyword>
<dbReference type="EMBL" id="CP060695">
    <property type="protein sequence ID" value="QNM84486.1"/>
    <property type="molecule type" value="Genomic_DNA"/>
</dbReference>
<evidence type="ECO:0000256" key="11">
    <source>
        <dbReference type="ARBA" id="ARBA00022741"/>
    </source>
</evidence>
<dbReference type="InterPro" id="IPR036890">
    <property type="entry name" value="HATPase_C_sf"/>
</dbReference>
<evidence type="ECO:0000256" key="1">
    <source>
        <dbReference type="ARBA" id="ARBA00000085"/>
    </source>
</evidence>
<dbReference type="GO" id="GO:0046983">
    <property type="term" value="F:protein dimerization activity"/>
    <property type="evidence" value="ECO:0007669"/>
    <property type="project" value="InterPro"/>
</dbReference>
<dbReference type="CDD" id="cd16917">
    <property type="entry name" value="HATPase_UhpB-NarQ-NarX-like"/>
    <property type="match status" value="1"/>
</dbReference>
<keyword evidence="19" id="KW-0812">Transmembrane</keyword>
<evidence type="ECO:0000256" key="7">
    <source>
        <dbReference type="ARBA" id="ARBA00022490"/>
    </source>
</evidence>
<keyword evidence="10" id="KW-0479">Metal-binding</keyword>
<sequence length="672" mass="77582">MRNLKLLAILLLFSLYCHAQKDEAYYLKIIDSTKNKALKLASLDSLIHDVRNQKDLIKFAERTEQYVDLAIELEKYEKAAEKTIRAFFNINTKLGQRERSLALIEKVETHIDKITDSYLLGGIYLKKGGAYYNGKSYNKAIENYSLAIKNYASKDSIYKADAIYFRGQAYSFVAEYIKAINDYQLASKYYENLGDKEYMFFTEGSIVMIYGANGLSKKSIEARENLIQKRIEKNYLTGIGVDYYNLANNYLKIGDSLLFERTLKKAINHNKQDNNNFNNLSVFYDQFSIYYSNKNDLVNAKKYLDLSVNETINNEKNTLNIASQNKAKSLYLFKIGNIKEALELSLQNLKHEKSRNNLAGSREVNKLLSEIYEQKGDSKKALKYFKDYSNIKDSISTTDKTNTLSYYQTLYETEQKEKEITQQKNSIDLLAKENEAKQRLLLFGAIGASLLFLVFYFYRNRMQAIKKIKMQEEYSQKLLLSQEEERKRISKDLHDSLGQSLLLIKNKVSLKDDSQTKELVNNAIEEMRSISRVLHPFQLEEIGVSRAIENLISQLDENYKDILIFGDIDEIKDALNSNQEVNVFRIVQECFSNIIKHANADSAKIDLIDKEKEVIISIKDNGIGFDFSEKYNDFKSLGLKTIKERVKFLKGTLKIDSVKGEGTTFTIHFPKA</sequence>
<feature type="transmembrane region" description="Helical" evidence="19">
    <location>
        <begin position="440"/>
        <end position="458"/>
    </location>
</feature>
<organism evidence="22 23">
    <name type="scientific">Polaribacter pectinis</name>
    <dbReference type="NCBI Taxonomy" id="2738844"/>
    <lineage>
        <taxon>Bacteria</taxon>
        <taxon>Pseudomonadati</taxon>
        <taxon>Bacteroidota</taxon>
        <taxon>Flavobacteriia</taxon>
        <taxon>Flavobacteriales</taxon>
        <taxon>Flavobacteriaceae</taxon>
    </lineage>
</organism>
<comment type="subcellular location">
    <subcellularLocation>
        <location evidence="3">Cytoplasm</location>
    </subcellularLocation>
</comment>
<evidence type="ECO:0000256" key="12">
    <source>
        <dbReference type="ARBA" id="ARBA00022777"/>
    </source>
</evidence>
<keyword evidence="13" id="KW-0067">ATP-binding</keyword>
<feature type="chain" id="PRO_5028913841" description="Oxygen sensor histidine kinase NreB" evidence="20">
    <location>
        <begin position="20"/>
        <end position="672"/>
    </location>
</feature>
<dbReference type="Gene3D" id="1.20.5.1930">
    <property type="match status" value="1"/>
</dbReference>
<evidence type="ECO:0000259" key="21">
    <source>
        <dbReference type="PROSITE" id="PS50109"/>
    </source>
</evidence>
<keyword evidence="16" id="KW-0411">Iron-sulfur</keyword>
<evidence type="ECO:0000256" key="10">
    <source>
        <dbReference type="ARBA" id="ARBA00022723"/>
    </source>
</evidence>
<dbReference type="PANTHER" id="PTHR24421">
    <property type="entry name" value="NITRATE/NITRITE SENSOR PROTEIN NARX-RELATED"/>
    <property type="match status" value="1"/>
</dbReference>
<dbReference type="InterPro" id="IPR050482">
    <property type="entry name" value="Sensor_HK_TwoCompSys"/>
</dbReference>
<keyword evidence="19" id="KW-0472">Membrane</keyword>
<keyword evidence="9" id="KW-0808">Transferase</keyword>
<dbReference type="PRINTS" id="PR00344">
    <property type="entry name" value="BCTRLSENSOR"/>
</dbReference>
<evidence type="ECO:0000256" key="14">
    <source>
        <dbReference type="ARBA" id="ARBA00023004"/>
    </source>
</evidence>
<name>A0A7G9L787_9FLAO</name>
<comment type="catalytic activity">
    <reaction evidence="1">
        <text>ATP + protein L-histidine = ADP + protein N-phospho-L-histidine.</text>
        <dbReference type="EC" id="2.7.13.3"/>
    </reaction>
</comment>
<comment type="function">
    <text evidence="17">Member of the two-component regulatory system NreB/NreC involved in the control of dissimilatory nitrate/nitrite reduction in response to oxygen. NreB functions as a direct oxygen sensor histidine kinase which is autophosphorylated, in the absence of oxygen, probably at the conserved histidine residue, and transfers its phosphate group probably to a conserved aspartate residue of NreC. NreB/NreC activates the expression of the nitrate (narGHJI) and nitrite (nir) reductase operons, as well as the putative nitrate transporter gene narT.</text>
</comment>
<dbReference type="RefSeq" id="WP_187481420.1">
    <property type="nucleotide sequence ID" value="NZ_CP060695.1"/>
</dbReference>
<reference evidence="22 23" key="1">
    <citation type="submission" date="2020-08" db="EMBL/GenBank/DDBJ databases">
        <title>Polaribacter sp. L12M9 isolated from gut of the Korean scallop.</title>
        <authorList>
            <person name="Jeong Y.S."/>
        </authorList>
    </citation>
    <scope>NUCLEOTIDE SEQUENCE [LARGE SCALE GENOMIC DNA]</scope>
    <source>
        <strain evidence="22 23">L12M9</strain>
    </source>
</reference>
<evidence type="ECO:0000313" key="22">
    <source>
        <dbReference type="EMBL" id="QNM84486.1"/>
    </source>
</evidence>
<dbReference type="GO" id="GO:0000155">
    <property type="term" value="F:phosphorelay sensor kinase activity"/>
    <property type="evidence" value="ECO:0007669"/>
    <property type="project" value="InterPro"/>
</dbReference>
<dbReference type="Gene3D" id="3.30.565.10">
    <property type="entry name" value="Histidine kinase-like ATPase, C-terminal domain"/>
    <property type="match status" value="1"/>
</dbReference>
<dbReference type="SMART" id="SM00028">
    <property type="entry name" value="TPR"/>
    <property type="match status" value="4"/>
</dbReference>
<gene>
    <name evidence="22" type="ORF">H9W90_09785</name>
</gene>
<evidence type="ECO:0000256" key="20">
    <source>
        <dbReference type="SAM" id="SignalP"/>
    </source>
</evidence>
<dbReference type="AlphaFoldDB" id="A0A7G9L787"/>
<evidence type="ECO:0000256" key="19">
    <source>
        <dbReference type="SAM" id="Phobius"/>
    </source>
</evidence>
<dbReference type="PROSITE" id="PS50109">
    <property type="entry name" value="HIS_KIN"/>
    <property type="match status" value="1"/>
</dbReference>
<evidence type="ECO:0000256" key="3">
    <source>
        <dbReference type="ARBA" id="ARBA00004496"/>
    </source>
</evidence>
<dbReference type="GO" id="GO:0016020">
    <property type="term" value="C:membrane"/>
    <property type="evidence" value="ECO:0007669"/>
    <property type="project" value="InterPro"/>
</dbReference>
<evidence type="ECO:0000256" key="8">
    <source>
        <dbReference type="ARBA" id="ARBA00022553"/>
    </source>
</evidence>
<keyword evidence="19" id="KW-1133">Transmembrane helix</keyword>
<dbReference type="EC" id="2.7.13.3" evidence="4"/>
<dbReference type="SUPFAM" id="SSF48452">
    <property type="entry name" value="TPR-like"/>
    <property type="match status" value="1"/>
</dbReference>
<dbReference type="Gene3D" id="1.25.40.10">
    <property type="entry name" value="Tetratricopeptide repeat domain"/>
    <property type="match status" value="2"/>
</dbReference>
<evidence type="ECO:0000256" key="5">
    <source>
        <dbReference type="ARBA" id="ARBA00017322"/>
    </source>
</evidence>
<evidence type="ECO:0000256" key="15">
    <source>
        <dbReference type="ARBA" id="ARBA00023012"/>
    </source>
</evidence>
<dbReference type="InterPro" id="IPR004358">
    <property type="entry name" value="Sig_transdc_His_kin-like_C"/>
</dbReference>
<feature type="signal peptide" evidence="20">
    <location>
        <begin position="1"/>
        <end position="19"/>
    </location>
</feature>
<evidence type="ECO:0000256" key="9">
    <source>
        <dbReference type="ARBA" id="ARBA00022679"/>
    </source>
</evidence>
<dbReference type="PANTHER" id="PTHR24421:SF10">
    <property type="entry name" value="NITRATE_NITRITE SENSOR PROTEIN NARQ"/>
    <property type="match status" value="1"/>
</dbReference>
<keyword evidence="8" id="KW-0597">Phosphoprotein</keyword>
<protein>
    <recommendedName>
        <fullName evidence="5">Oxygen sensor histidine kinase NreB</fullName>
        <ecNumber evidence="4">2.7.13.3</ecNumber>
    </recommendedName>
    <alternativeName>
        <fullName evidence="18">Nitrogen regulation protein B</fullName>
    </alternativeName>
</protein>
<evidence type="ECO:0000256" key="6">
    <source>
        <dbReference type="ARBA" id="ARBA00022485"/>
    </source>
</evidence>
<evidence type="ECO:0000256" key="2">
    <source>
        <dbReference type="ARBA" id="ARBA00001966"/>
    </source>
</evidence>
<dbReference type="KEGG" id="ppec:H9W90_09785"/>
<dbReference type="InterPro" id="IPR011712">
    <property type="entry name" value="Sig_transdc_His_kin_sub3_dim/P"/>
</dbReference>
<evidence type="ECO:0000256" key="18">
    <source>
        <dbReference type="ARBA" id="ARBA00030800"/>
    </source>
</evidence>
<keyword evidence="23" id="KW-1185">Reference proteome</keyword>
<keyword evidence="11" id="KW-0547">Nucleotide-binding</keyword>
<evidence type="ECO:0000256" key="16">
    <source>
        <dbReference type="ARBA" id="ARBA00023014"/>
    </source>
</evidence>
<keyword evidence="14" id="KW-0408">Iron</keyword>
<evidence type="ECO:0000313" key="23">
    <source>
        <dbReference type="Proteomes" id="UP000515808"/>
    </source>
</evidence>
<dbReference type="GO" id="GO:0046872">
    <property type="term" value="F:metal ion binding"/>
    <property type="evidence" value="ECO:0007669"/>
    <property type="project" value="UniProtKB-KW"/>
</dbReference>
<keyword evidence="7" id="KW-0963">Cytoplasm</keyword>
<dbReference type="GO" id="GO:0005737">
    <property type="term" value="C:cytoplasm"/>
    <property type="evidence" value="ECO:0007669"/>
    <property type="project" value="UniProtKB-SubCell"/>
</dbReference>
<evidence type="ECO:0000256" key="4">
    <source>
        <dbReference type="ARBA" id="ARBA00012438"/>
    </source>
</evidence>
<feature type="domain" description="Histidine kinase" evidence="21">
    <location>
        <begin position="492"/>
        <end position="672"/>
    </location>
</feature>
<dbReference type="InterPro" id="IPR003594">
    <property type="entry name" value="HATPase_dom"/>
</dbReference>
<keyword evidence="12 22" id="KW-0418">Kinase</keyword>
<proteinExistence type="predicted"/>
<keyword evidence="15" id="KW-0902">Two-component regulatory system</keyword>
<dbReference type="Proteomes" id="UP000515808">
    <property type="component" value="Chromosome"/>
</dbReference>
<accession>A0A7G9L787</accession>
<comment type="cofactor">
    <cofactor evidence="2">
        <name>[4Fe-4S] cluster</name>
        <dbReference type="ChEBI" id="CHEBI:49883"/>
    </cofactor>
</comment>
<dbReference type="SUPFAM" id="SSF55874">
    <property type="entry name" value="ATPase domain of HSP90 chaperone/DNA topoisomerase II/histidine kinase"/>
    <property type="match status" value="1"/>
</dbReference>
<dbReference type="Pfam" id="PF02518">
    <property type="entry name" value="HATPase_c"/>
    <property type="match status" value="1"/>
</dbReference>
<dbReference type="SMART" id="SM00387">
    <property type="entry name" value="HATPase_c"/>
    <property type="match status" value="1"/>
</dbReference>
<evidence type="ECO:0000256" key="17">
    <source>
        <dbReference type="ARBA" id="ARBA00024827"/>
    </source>
</evidence>